<reference evidence="1 2" key="1">
    <citation type="journal article" date="2018" name="Evol. Lett.">
        <title>Horizontal gene cluster transfer increased hallucinogenic mushroom diversity.</title>
        <authorList>
            <person name="Reynolds H.T."/>
            <person name="Vijayakumar V."/>
            <person name="Gluck-Thaler E."/>
            <person name="Korotkin H.B."/>
            <person name="Matheny P.B."/>
            <person name="Slot J.C."/>
        </authorList>
    </citation>
    <scope>NUCLEOTIDE SEQUENCE [LARGE SCALE GENOMIC DNA]</scope>
    <source>
        <strain evidence="1 2">SRW20</strain>
    </source>
</reference>
<sequence length="156" mass="17261">MIDIASQLINAFLTLIMSQADCHLVADFEVKGDLIWCTICEEGEITGEGKWISYQSAEGHLTSTTHISEVARKKKRKEAKEKQEERGWGIYGAPAAVVAGPSSIILCIKEQISREPEMPAEFPQNTSHSQSAFLDSEHVNFSITPISDHDPEAECE</sequence>
<accession>A0A409W387</accession>
<protein>
    <submittedName>
        <fullName evidence="1">Uncharacterized protein</fullName>
    </submittedName>
</protein>
<comment type="caution">
    <text evidence="1">The sequence shown here is derived from an EMBL/GenBank/DDBJ whole genome shotgun (WGS) entry which is preliminary data.</text>
</comment>
<dbReference type="AlphaFoldDB" id="A0A409W387"/>
<dbReference type="Proteomes" id="UP000284706">
    <property type="component" value="Unassembled WGS sequence"/>
</dbReference>
<gene>
    <name evidence="1" type="ORF">CVT26_014524</name>
</gene>
<name>A0A409W387_9AGAR</name>
<organism evidence="1 2">
    <name type="scientific">Gymnopilus dilepis</name>
    <dbReference type="NCBI Taxonomy" id="231916"/>
    <lineage>
        <taxon>Eukaryota</taxon>
        <taxon>Fungi</taxon>
        <taxon>Dikarya</taxon>
        <taxon>Basidiomycota</taxon>
        <taxon>Agaricomycotina</taxon>
        <taxon>Agaricomycetes</taxon>
        <taxon>Agaricomycetidae</taxon>
        <taxon>Agaricales</taxon>
        <taxon>Agaricineae</taxon>
        <taxon>Hymenogastraceae</taxon>
        <taxon>Gymnopilus</taxon>
    </lineage>
</organism>
<evidence type="ECO:0000313" key="1">
    <source>
        <dbReference type="EMBL" id="PPQ72979.1"/>
    </source>
</evidence>
<proteinExistence type="predicted"/>
<keyword evidence="2" id="KW-1185">Reference proteome</keyword>
<dbReference type="InParanoid" id="A0A409W387"/>
<evidence type="ECO:0000313" key="2">
    <source>
        <dbReference type="Proteomes" id="UP000284706"/>
    </source>
</evidence>
<dbReference type="EMBL" id="NHYE01005430">
    <property type="protein sequence ID" value="PPQ72979.1"/>
    <property type="molecule type" value="Genomic_DNA"/>
</dbReference>